<dbReference type="EMBL" id="BT092877">
    <property type="protein sequence ID" value="ACU17214.1"/>
    <property type="molecule type" value="mRNA"/>
</dbReference>
<name>C6T612_SOYBN</name>
<accession>C6T612</accession>
<dbReference type="AlphaFoldDB" id="C6T612"/>
<evidence type="ECO:0000313" key="1">
    <source>
        <dbReference type="EMBL" id="ACU17214.1"/>
    </source>
</evidence>
<sequence length="60" mass="6463">MKPTPWPAYITMLSKSPVVVLFGTVPAKPRISLSTPLIVEWPMTGLLASLSCGGRDLHSL</sequence>
<proteinExistence type="evidence at transcript level"/>
<reference evidence="1" key="1">
    <citation type="submission" date="2009-08" db="EMBL/GenBank/DDBJ databases">
        <authorList>
            <person name="Cheung F."/>
            <person name="Xiao Y."/>
            <person name="Chan A."/>
            <person name="Moskal W."/>
            <person name="Town C.D."/>
        </authorList>
    </citation>
    <scope>NUCLEOTIDE SEQUENCE</scope>
</reference>
<organism evidence="1">
    <name type="scientific">Glycine max</name>
    <name type="common">Soybean</name>
    <name type="synonym">Glycine hispida</name>
    <dbReference type="NCBI Taxonomy" id="3847"/>
    <lineage>
        <taxon>Eukaryota</taxon>
        <taxon>Viridiplantae</taxon>
        <taxon>Streptophyta</taxon>
        <taxon>Embryophyta</taxon>
        <taxon>Tracheophyta</taxon>
        <taxon>Spermatophyta</taxon>
        <taxon>Magnoliopsida</taxon>
        <taxon>eudicotyledons</taxon>
        <taxon>Gunneridae</taxon>
        <taxon>Pentapetalae</taxon>
        <taxon>rosids</taxon>
        <taxon>fabids</taxon>
        <taxon>Fabales</taxon>
        <taxon>Fabaceae</taxon>
        <taxon>Papilionoideae</taxon>
        <taxon>50 kb inversion clade</taxon>
        <taxon>NPAAA clade</taxon>
        <taxon>indigoferoid/millettioid clade</taxon>
        <taxon>Phaseoleae</taxon>
        <taxon>Glycine</taxon>
        <taxon>Glycine subgen. Soja</taxon>
    </lineage>
</organism>
<protein>
    <submittedName>
        <fullName evidence="1">Uncharacterized protein</fullName>
    </submittedName>
</protein>